<accession>A0ABT8SB55</accession>
<organism evidence="1 2">
    <name type="scientific">Variovorax ginsengisoli</name>
    <dbReference type="NCBI Taxonomy" id="363844"/>
    <lineage>
        <taxon>Bacteria</taxon>
        <taxon>Pseudomonadati</taxon>
        <taxon>Pseudomonadota</taxon>
        <taxon>Betaproteobacteria</taxon>
        <taxon>Burkholderiales</taxon>
        <taxon>Comamonadaceae</taxon>
        <taxon>Variovorax</taxon>
    </lineage>
</organism>
<name>A0ABT8SB55_9BURK</name>
<protein>
    <recommendedName>
        <fullName evidence="3">DUF4142 domain-containing protein</fullName>
    </recommendedName>
</protein>
<sequence length="214" mass="21979">MKFNAIALACVLVSSSALAQLSLPSIGGLTGGASSSASAGNEAAQQDQLVRAYVSANKEVLLAQSKMAEAVGLKESAAKLKSTADALGDGATKGNLLDADKIQSDSSKEISERLKDGNLQMDAQSQSLYASGMASLGTGVIKYIGLRPHITNFASTLKASPMLAMTKLNSGAYVVTNFPGNAKNVYDTLSISTAYAKSHDIPVPTDATKALGSF</sequence>
<dbReference type="RefSeq" id="WP_301812453.1">
    <property type="nucleotide sequence ID" value="NZ_JAUJZH010000015.1"/>
</dbReference>
<proteinExistence type="predicted"/>
<gene>
    <name evidence="1" type="ORF">Q2T77_20525</name>
</gene>
<evidence type="ECO:0000313" key="1">
    <source>
        <dbReference type="EMBL" id="MDO1534681.1"/>
    </source>
</evidence>
<comment type="caution">
    <text evidence="1">The sequence shown here is derived from an EMBL/GenBank/DDBJ whole genome shotgun (WGS) entry which is preliminary data.</text>
</comment>
<evidence type="ECO:0000313" key="2">
    <source>
        <dbReference type="Proteomes" id="UP001169027"/>
    </source>
</evidence>
<keyword evidence="2" id="KW-1185">Reference proteome</keyword>
<evidence type="ECO:0008006" key="3">
    <source>
        <dbReference type="Google" id="ProtNLM"/>
    </source>
</evidence>
<dbReference type="EMBL" id="JAUKVY010000015">
    <property type="protein sequence ID" value="MDO1534681.1"/>
    <property type="molecule type" value="Genomic_DNA"/>
</dbReference>
<reference evidence="1" key="1">
    <citation type="submission" date="2023-06" db="EMBL/GenBank/DDBJ databases">
        <authorList>
            <person name="Jiang Y."/>
            <person name="Liu Q."/>
        </authorList>
    </citation>
    <scope>NUCLEOTIDE SEQUENCE</scope>
    <source>
        <strain evidence="1">CGMCC 1.12090</strain>
    </source>
</reference>
<dbReference type="Proteomes" id="UP001169027">
    <property type="component" value="Unassembled WGS sequence"/>
</dbReference>